<proteinExistence type="predicted"/>
<dbReference type="EMBL" id="RXIC02000023">
    <property type="protein sequence ID" value="KAB1213676.1"/>
    <property type="molecule type" value="Genomic_DNA"/>
</dbReference>
<sequence>MASASSTSKSPWLMKEVSSNYHPYPSPLAKFDDVAASPKLFMDTLEKLHASMGTKFMEKEVTSLPSYVPRNFLVRLNHSCSCRCWDAKMLREARELAWWRLDQHLCLATSVQGGATPPVTSMWSPPPCRLQVKVIPHLVEQRSI</sequence>
<dbReference type="PANTHER" id="PTHR46691:SF3">
    <property type="entry name" value="HIGH MOBILITY GROUP B PROTEIN 15"/>
    <property type="match status" value="1"/>
</dbReference>
<name>A0A6A1VP09_9ROSI</name>
<protein>
    <submittedName>
        <fullName evidence="1">Uncharacterized protein</fullName>
    </submittedName>
</protein>
<gene>
    <name evidence="1" type="ORF">CJ030_MR5G016219</name>
</gene>
<comment type="caution">
    <text evidence="1">The sequence shown here is derived from an EMBL/GenBank/DDBJ whole genome shotgun (WGS) entry which is preliminary data.</text>
</comment>
<reference evidence="1 2" key="1">
    <citation type="journal article" date="2019" name="Plant Biotechnol. J.">
        <title>The red bayberry genome and genetic basis of sex determination.</title>
        <authorList>
            <person name="Jia H.M."/>
            <person name="Jia H.J."/>
            <person name="Cai Q.L."/>
            <person name="Wang Y."/>
            <person name="Zhao H.B."/>
            <person name="Yang W.F."/>
            <person name="Wang G.Y."/>
            <person name="Li Y.H."/>
            <person name="Zhan D.L."/>
            <person name="Shen Y.T."/>
            <person name="Niu Q.F."/>
            <person name="Chang L."/>
            <person name="Qiu J."/>
            <person name="Zhao L."/>
            <person name="Xie H.B."/>
            <person name="Fu W.Y."/>
            <person name="Jin J."/>
            <person name="Li X.W."/>
            <person name="Jiao Y."/>
            <person name="Zhou C.C."/>
            <person name="Tu T."/>
            <person name="Chai C.Y."/>
            <person name="Gao J.L."/>
            <person name="Fan L.J."/>
            <person name="van de Weg E."/>
            <person name="Wang J.Y."/>
            <person name="Gao Z.S."/>
        </authorList>
    </citation>
    <scope>NUCLEOTIDE SEQUENCE [LARGE SCALE GENOMIC DNA]</scope>
    <source>
        <tissue evidence="1">Leaves</tissue>
    </source>
</reference>
<evidence type="ECO:0000313" key="1">
    <source>
        <dbReference type="EMBL" id="KAB1213676.1"/>
    </source>
</evidence>
<keyword evidence="2" id="KW-1185">Reference proteome</keyword>
<dbReference type="AlphaFoldDB" id="A0A6A1VP09"/>
<organism evidence="1 2">
    <name type="scientific">Morella rubra</name>
    <name type="common">Chinese bayberry</name>
    <dbReference type="NCBI Taxonomy" id="262757"/>
    <lineage>
        <taxon>Eukaryota</taxon>
        <taxon>Viridiplantae</taxon>
        <taxon>Streptophyta</taxon>
        <taxon>Embryophyta</taxon>
        <taxon>Tracheophyta</taxon>
        <taxon>Spermatophyta</taxon>
        <taxon>Magnoliopsida</taxon>
        <taxon>eudicotyledons</taxon>
        <taxon>Gunneridae</taxon>
        <taxon>Pentapetalae</taxon>
        <taxon>rosids</taxon>
        <taxon>fabids</taxon>
        <taxon>Fagales</taxon>
        <taxon>Myricaceae</taxon>
        <taxon>Morella</taxon>
    </lineage>
</organism>
<evidence type="ECO:0000313" key="2">
    <source>
        <dbReference type="Proteomes" id="UP000516437"/>
    </source>
</evidence>
<accession>A0A6A1VP09</accession>
<dbReference type="PANTHER" id="PTHR46691">
    <property type="entry name" value="HIGH MOBILITY GROUP B PROTEIN 9"/>
    <property type="match status" value="1"/>
</dbReference>
<dbReference type="OrthoDB" id="1742950at2759"/>
<dbReference type="Proteomes" id="UP000516437">
    <property type="component" value="Chromosome 5"/>
</dbReference>